<proteinExistence type="predicted"/>
<accession>A0ABT1PC95</accession>
<dbReference type="EMBL" id="JANFNH010000011">
    <property type="protein sequence ID" value="MCQ4042992.1"/>
    <property type="molecule type" value="Genomic_DNA"/>
</dbReference>
<reference evidence="1 2" key="1">
    <citation type="submission" date="2022-06" db="EMBL/GenBank/DDBJ databases">
        <title>Draft genome sequence of type strain Streptomyces rubrisoli DSM 42083.</title>
        <authorList>
            <person name="Duangmal K."/>
            <person name="Klaysubun C."/>
        </authorList>
    </citation>
    <scope>NUCLEOTIDE SEQUENCE [LARGE SCALE GENOMIC DNA]</scope>
    <source>
        <strain evidence="1 2">DSM 42083</strain>
    </source>
</reference>
<sequence>MLEVIAAHNADQARLTRLFDVYAPKVEAYLTAKLGRYDWHHAPELASRTWAHAAQNIHHCPSGADDAYAWLLAIGARVVVDHYQATRRHVQSADTGAMLPPARTAEDMAAARQAAHAAVGRTAAVLEVAA</sequence>
<evidence type="ECO:0000313" key="1">
    <source>
        <dbReference type="EMBL" id="MCQ4042992.1"/>
    </source>
</evidence>
<gene>
    <name evidence="1" type="ORF">NON19_13345</name>
</gene>
<dbReference type="RefSeq" id="WP_255927687.1">
    <property type="nucleotide sequence ID" value="NZ_JANFNH010000011.1"/>
</dbReference>
<dbReference type="Gene3D" id="1.10.1740.10">
    <property type="match status" value="1"/>
</dbReference>
<dbReference type="Proteomes" id="UP001206206">
    <property type="component" value="Unassembled WGS sequence"/>
</dbReference>
<protein>
    <recommendedName>
        <fullName evidence="3">RNA polymerase sigma-70 region 2 domain-containing protein</fullName>
    </recommendedName>
</protein>
<organism evidence="1 2">
    <name type="scientific">Streptantibioticus rubrisoli</name>
    <dbReference type="NCBI Taxonomy" id="1387313"/>
    <lineage>
        <taxon>Bacteria</taxon>
        <taxon>Bacillati</taxon>
        <taxon>Actinomycetota</taxon>
        <taxon>Actinomycetes</taxon>
        <taxon>Kitasatosporales</taxon>
        <taxon>Streptomycetaceae</taxon>
        <taxon>Streptantibioticus</taxon>
    </lineage>
</organism>
<keyword evidence="2" id="KW-1185">Reference proteome</keyword>
<dbReference type="InterPro" id="IPR013325">
    <property type="entry name" value="RNA_pol_sigma_r2"/>
</dbReference>
<name>A0ABT1PC95_9ACTN</name>
<comment type="caution">
    <text evidence="1">The sequence shown here is derived from an EMBL/GenBank/DDBJ whole genome shotgun (WGS) entry which is preliminary data.</text>
</comment>
<dbReference type="SUPFAM" id="SSF88946">
    <property type="entry name" value="Sigma2 domain of RNA polymerase sigma factors"/>
    <property type="match status" value="1"/>
</dbReference>
<evidence type="ECO:0008006" key="3">
    <source>
        <dbReference type="Google" id="ProtNLM"/>
    </source>
</evidence>
<evidence type="ECO:0000313" key="2">
    <source>
        <dbReference type="Proteomes" id="UP001206206"/>
    </source>
</evidence>